<reference evidence="1 2" key="1">
    <citation type="journal article" date="2018" name="Biotechnol. Biofuels">
        <title>Integrative visual omics of the white-rot fungus Polyporus brumalis exposes the biotechnological potential of its oxidative enzymes for delignifying raw plant biomass.</title>
        <authorList>
            <person name="Miyauchi S."/>
            <person name="Rancon A."/>
            <person name="Drula E."/>
            <person name="Hage H."/>
            <person name="Chaduli D."/>
            <person name="Favel A."/>
            <person name="Grisel S."/>
            <person name="Henrissat B."/>
            <person name="Herpoel-Gimbert I."/>
            <person name="Ruiz-Duenas F.J."/>
            <person name="Chevret D."/>
            <person name="Hainaut M."/>
            <person name="Lin J."/>
            <person name="Wang M."/>
            <person name="Pangilinan J."/>
            <person name="Lipzen A."/>
            <person name="Lesage-Meessen L."/>
            <person name="Navarro D."/>
            <person name="Riley R."/>
            <person name="Grigoriev I.V."/>
            <person name="Zhou S."/>
            <person name="Raouche S."/>
            <person name="Rosso M.N."/>
        </authorList>
    </citation>
    <scope>NUCLEOTIDE SEQUENCE [LARGE SCALE GENOMIC DNA]</scope>
    <source>
        <strain evidence="1 2">BRFM 1820</strain>
    </source>
</reference>
<gene>
    <name evidence="1" type="ORF">OH76DRAFT_1413512</name>
</gene>
<protein>
    <submittedName>
        <fullName evidence="1">Uncharacterized protein</fullName>
    </submittedName>
</protein>
<dbReference type="EMBL" id="KZ857811">
    <property type="protein sequence ID" value="RDX39497.1"/>
    <property type="molecule type" value="Genomic_DNA"/>
</dbReference>
<dbReference type="Proteomes" id="UP000256964">
    <property type="component" value="Unassembled WGS sequence"/>
</dbReference>
<evidence type="ECO:0000313" key="2">
    <source>
        <dbReference type="Proteomes" id="UP000256964"/>
    </source>
</evidence>
<accession>A0A371CGT9</accession>
<organism evidence="1 2">
    <name type="scientific">Lentinus brumalis</name>
    <dbReference type="NCBI Taxonomy" id="2498619"/>
    <lineage>
        <taxon>Eukaryota</taxon>
        <taxon>Fungi</taxon>
        <taxon>Dikarya</taxon>
        <taxon>Basidiomycota</taxon>
        <taxon>Agaricomycotina</taxon>
        <taxon>Agaricomycetes</taxon>
        <taxon>Polyporales</taxon>
        <taxon>Polyporaceae</taxon>
        <taxon>Lentinus</taxon>
    </lineage>
</organism>
<name>A0A371CGT9_9APHY</name>
<proteinExistence type="predicted"/>
<dbReference type="AlphaFoldDB" id="A0A371CGT9"/>
<keyword evidence="2" id="KW-1185">Reference proteome</keyword>
<evidence type="ECO:0000313" key="1">
    <source>
        <dbReference type="EMBL" id="RDX39497.1"/>
    </source>
</evidence>
<sequence length="159" mass="17276">MNSKPAAGPASCCLQPRHAVVARYLAFDMPPVYSSSPGLHRGRRSTLLPDYAPAVLSTSRTSHRRLVATLRHVSRLLITISDAWYEPPLWSYTPIAHLYYSLPASIARSRCALRACASLPGCQNTAFSAPGHVARPPGHLTSTSPSSRAVTDLDLVWDL</sequence>